<dbReference type="AlphaFoldDB" id="A0AAD0KDP7"/>
<comment type="function">
    <text evidence="1">Catalyzes the conversion of D-ribulose 5-phosphate to formate and 3,4-dihydroxy-2-butanone 4-phosphate.</text>
</comment>
<keyword evidence="4" id="KW-0686">Riboflavin biosynthesis</keyword>
<organism evidence="7 8">
    <name type="scientific">Gordonia terrae</name>
    <dbReference type="NCBI Taxonomy" id="2055"/>
    <lineage>
        <taxon>Bacteria</taxon>
        <taxon>Bacillati</taxon>
        <taxon>Actinomycetota</taxon>
        <taxon>Actinomycetes</taxon>
        <taxon>Mycobacteriales</taxon>
        <taxon>Gordoniaceae</taxon>
        <taxon>Gordonia</taxon>
    </lineage>
</organism>
<comment type="pathway">
    <text evidence="2">Cofactor biosynthesis; riboflavin biosynthesis; 2-hydroxy-3-oxobutyl phosphate from D-ribulose 5-phosphate: step 1/1.</text>
</comment>
<evidence type="ECO:0000313" key="8">
    <source>
        <dbReference type="Proteomes" id="UP000247118"/>
    </source>
</evidence>
<feature type="region of interest" description="Disordered" evidence="6">
    <location>
        <begin position="1"/>
        <end position="20"/>
    </location>
</feature>
<reference evidence="7 8" key="1">
    <citation type="submission" date="2018-05" db="EMBL/GenBank/DDBJ databases">
        <title>Complete genome sequence of Gordonia terrae NRRL B-16283.</title>
        <authorList>
            <person name="Garlena R.A."/>
            <person name="Russell D.A."/>
            <person name="Hatfull G.F."/>
        </authorList>
    </citation>
    <scope>NUCLEOTIDE SEQUENCE [LARGE SCALE GENOMIC DNA]</scope>
    <source>
        <strain evidence="7 8">NRRL B-16283</strain>
    </source>
</reference>
<dbReference type="GO" id="GO:0003935">
    <property type="term" value="F:GTP cyclohydrolase II activity"/>
    <property type="evidence" value="ECO:0007669"/>
    <property type="project" value="TreeGrafter"/>
</dbReference>
<evidence type="ECO:0000256" key="4">
    <source>
        <dbReference type="ARBA" id="ARBA00022619"/>
    </source>
</evidence>
<dbReference type="Proteomes" id="UP000247118">
    <property type="component" value="Chromosome"/>
</dbReference>
<dbReference type="PANTHER" id="PTHR21327">
    <property type="entry name" value="GTP CYCLOHYDROLASE II-RELATED"/>
    <property type="match status" value="1"/>
</dbReference>
<evidence type="ECO:0000313" key="7">
    <source>
        <dbReference type="EMBL" id="AWO85127.1"/>
    </source>
</evidence>
<feature type="compositionally biased region" description="Polar residues" evidence="6">
    <location>
        <begin position="1"/>
        <end position="10"/>
    </location>
</feature>
<dbReference type="PANTHER" id="PTHR21327:SF18">
    <property type="entry name" value="3,4-DIHYDROXY-2-BUTANONE 4-PHOSPHATE SYNTHASE"/>
    <property type="match status" value="1"/>
</dbReference>
<dbReference type="GeneID" id="32689666"/>
<protein>
    <recommendedName>
        <fullName evidence="3">3,4-dihydroxy-2-butanone-4-phosphate synthase</fullName>
        <ecNumber evidence="3">4.1.99.12</ecNumber>
    </recommendedName>
</protein>
<gene>
    <name evidence="7" type="ORF">DLJ61_17870</name>
</gene>
<dbReference type="Pfam" id="PF00926">
    <property type="entry name" value="DHBP_synthase"/>
    <property type="match status" value="1"/>
</dbReference>
<dbReference type="RefSeq" id="WP_004023653.1">
    <property type="nucleotide sequence ID" value="NZ_CABEIC010000002.1"/>
</dbReference>
<dbReference type="EMBL" id="CP029604">
    <property type="protein sequence ID" value="AWO85127.1"/>
    <property type="molecule type" value="Genomic_DNA"/>
</dbReference>
<dbReference type="GO" id="GO:0008686">
    <property type="term" value="F:3,4-dihydroxy-2-butanone-4-phosphate synthase activity"/>
    <property type="evidence" value="ECO:0007669"/>
    <property type="project" value="UniProtKB-EC"/>
</dbReference>
<dbReference type="GO" id="GO:0005829">
    <property type="term" value="C:cytosol"/>
    <property type="evidence" value="ECO:0007669"/>
    <property type="project" value="TreeGrafter"/>
</dbReference>
<sequence>MTRAQKTAGSTRRGCAPIGSDPQLRIRRATESLSEGNLVMIVDDRDHSRVQGYLILAAECATAQNVAFMVRHSSGLLCVALPASDCDRLELPRMEGVDETDLVELWARVTVDAIDGVTTGISASDRARTSTLLADVESGPRDFTRPGHVVPVRIAEAGLAERDSIAEAAVQVVAAAGRQPAALFATVVSGGAPGWDLPNLSELGRFAAAEGLSMITVTDIRDDYLDYGLSVERISTARVPQNEVAIYRLANSDVIYLVIVDGDHKGAVGVQLHTGDASSLALQERHQARPCLPSADAAGLIHIQHIGSDSVNKSVDAAIVATIVADLGPASVRLVNDNSALERALRVRGIENSGRRNAASRELRNC</sequence>
<evidence type="ECO:0000256" key="5">
    <source>
        <dbReference type="ARBA" id="ARBA00022723"/>
    </source>
</evidence>
<dbReference type="Gene3D" id="3.90.870.10">
    <property type="entry name" value="DHBP synthase"/>
    <property type="match status" value="1"/>
</dbReference>
<dbReference type="GO" id="GO:0046872">
    <property type="term" value="F:metal ion binding"/>
    <property type="evidence" value="ECO:0007669"/>
    <property type="project" value="UniProtKB-KW"/>
</dbReference>
<name>A0AAD0KDP7_9ACTN</name>
<dbReference type="InterPro" id="IPR017945">
    <property type="entry name" value="DHBP_synth_RibB-like_a/b_dom"/>
</dbReference>
<keyword evidence="5" id="KW-0479">Metal-binding</keyword>
<dbReference type="InterPro" id="IPR000422">
    <property type="entry name" value="DHBP_synthase_RibB"/>
</dbReference>
<evidence type="ECO:0000256" key="3">
    <source>
        <dbReference type="ARBA" id="ARBA00012153"/>
    </source>
</evidence>
<proteinExistence type="predicted"/>
<evidence type="ECO:0000256" key="2">
    <source>
        <dbReference type="ARBA" id="ARBA00004904"/>
    </source>
</evidence>
<evidence type="ECO:0000256" key="6">
    <source>
        <dbReference type="SAM" id="MobiDB-lite"/>
    </source>
</evidence>
<dbReference type="SUPFAM" id="SSF55821">
    <property type="entry name" value="YrdC/RibB"/>
    <property type="match status" value="1"/>
</dbReference>
<evidence type="ECO:0000256" key="1">
    <source>
        <dbReference type="ARBA" id="ARBA00002284"/>
    </source>
</evidence>
<accession>A0AAD0KDP7</accession>
<dbReference type="EC" id="4.1.99.12" evidence="3"/>
<dbReference type="GO" id="GO:0009231">
    <property type="term" value="P:riboflavin biosynthetic process"/>
    <property type="evidence" value="ECO:0007669"/>
    <property type="project" value="UniProtKB-KW"/>
</dbReference>